<feature type="compositionally biased region" description="Low complexity" evidence="6">
    <location>
        <begin position="79"/>
        <end position="102"/>
    </location>
</feature>
<dbReference type="InterPro" id="IPR036864">
    <property type="entry name" value="Zn2-C6_fun-type_DNA-bd_sf"/>
</dbReference>
<feature type="domain" description="Zn(2)-C6 fungal-type" evidence="7">
    <location>
        <begin position="31"/>
        <end position="61"/>
    </location>
</feature>
<keyword evidence="5" id="KW-0539">Nucleus</keyword>
<evidence type="ECO:0000256" key="3">
    <source>
        <dbReference type="ARBA" id="ARBA00023125"/>
    </source>
</evidence>
<organism evidence="8 9">
    <name type="scientific">Aspergillus cavernicola</name>
    <dbReference type="NCBI Taxonomy" id="176166"/>
    <lineage>
        <taxon>Eukaryota</taxon>
        <taxon>Fungi</taxon>
        <taxon>Dikarya</taxon>
        <taxon>Ascomycota</taxon>
        <taxon>Pezizomycotina</taxon>
        <taxon>Eurotiomycetes</taxon>
        <taxon>Eurotiomycetidae</taxon>
        <taxon>Eurotiales</taxon>
        <taxon>Aspergillaceae</taxon>
        <taxon>Aspergillus</taxon>
        <taxon>Aspergillus subgen. Nidulantes</taxon>
    </lineage>
</organism>
<evidence type="ECO:0000256" key="4">
    <source>
        <dbReference type="ARBA" id="ARBA00023163"/>
    </source>
</evidence>
<proteinExistence type="predicted"/>
<protein>
    <submittedName>
        <fullName evidence="8">C6 zinc finger domain protein</fullName>
    </submittedName>
</protein>
<dbReference type="PANTHER" id="PTHR31069:SF31">
    <property type="entry name" value="MONODICTYPHENONE CLUSTER TRANSCRIPTION FACTOR-RELATED"/>
    <property type="match status" value="1"/>
</dbReference>
<keyword evidence="1" id="KW-0479">Metal-binding</keyword>
<dbReference type="EMBL" id="JBFXLS010000008">
    <property type="protein sequence ID" value="KAL2831700.1"/>
    <property type="molecule type" value="Genomic_DNA"/>
</dbReference>
<dbReference type="Proteomes" id="UP001610335">
    <property type="component" value="Unassembled WGS sequence"/>
</dbReference>
<dbReference type="PRINTS" id="PR00755">
    <property type="entry name" value="AFLATOXINBRP"/>
</dbReference>
<evidence type="ECO:0000256" key="5">
    <source>
        <dbReference type="ARBA" id="ARBA00023242"/>
    </source>
</evidence>
<evidence type="ECO:0000256" key="6">
    <source>
        <dbReference type="SAM" id="MobiDB-lite"/>
    </source>
</evidence>
<feature type="region of interest" description="Disordered" evidence="6">
    <location>
        <begin position="68"/>
        <end position="112"/>
    </location>
</feature>
<dbReference type="InterPro" id="IPR001138">
    <property type="entry name" value="Zn2Cys6_DnaBD"/>
</dbReference>
<keyword evidence="4" id="KW-0804">Transcription</keyword>
<dbReference type="Pfam" id="PF08493">
    <property type="entry name" value="AflR"/>
    <property type="match status" value="1"/>
</dbReference>
<dbReference type="SUPFAM" id="SSF57701">
    <property type="entry name" value="Zn2/Cys6 DNA-binding domain"/>
    <property type="match status" value="1"/>
</dbReference>
<dbReference type="InterPro" id="IPR013700">
    <property type="entry name" value="AflR"/>
</dbReference>
<dbReference type="Pfam" id="PF00172">
    <property type="entry name" value="Zn_clus"/>
    <property type="match status" value="1"/>
</dbReference>
<evidence type="ECO:0000259" key="7">
    <source>
        <dbReference type="PROSITE" id="PS50048"/>
    </source>
</evidence>
<dbReference type="PANTHER" id="PTHR31069">
    <property type="entry name" value="OLEATE-ACTIVATED TRANSCRIPTION FACTOR 1-RELATED"/>
    <property type="match status" value="1"/>
</dbReference>
<keyword evidence="9" id="KW-1185">Reference proteome</keyword>
<dbReference type="CDD" id="cd00067">
    <property type="entry name" value="GAL4"/>
    <property type="match status" value="1"/>
</dbReference>
<dbReference type="PROSITE" id="PS00463">
    <property type="entry name" value="ZN2_CY6_FUNGAL_1"/>
    <property type="match status" value="1"/>
</dbReference>
<evidence type="ECO:0000313" key="9">
    <source>
        <dbReference type="Proteomes" id="UP001610335"/>
    </source>
</evidence>
<dbReference type="SMART" id="SM00066">
    <property type="entry name" value="GAL4"/>
    <property type="match status" value="1"/>
</dbReference>
<sequence>MPLDTSEQDVPSHVMTAVHRSTLGCTKLRDSCYLCATSKIKCPKEKPSCSKCEARNIRCQYFFAKRPGRRRENSTGHPNSCTSRNNNNTNFNSSNPNSNSKSNTDKKSQSVRSRYGDTINAVGLSPQAGYATNGTVPPTSLRGNDSFLDTPPSMTIATSLMPDNVPGTYSSDVFSVLGDSNIFPQLVDWDPDINDMDFLMTDYFENPVMDSNSVTDTLNNIGSLPMPDESINFDLVSSDANDLMTASFAVPSLAPSVQTPSTANSSAMRSTTTDSSCGCATQALDLLKTLSSAQSSVISTFAGTDLALSSDMANMGFAHTVLLENKQIMETVSRMLSCSSCTEDAFLLAILSMIVLKILERYATAARTQIHGSRAGSVESDTVPRLANSIISSSKDHMMALSSTYNMPRDDSASGQVPARLVLSELHRVQRLVNHLSTKLKGPKQGDGRGMEHAFWARPKVAEENDKPIATPFSSNTLAHMESDLRESLSFLSADIINRLQQN</sequence>
<keyword evidence="2" id="KW-0805">Transcription regulation</keyword>
<reference evidence="8 9" key="1">
    <citation type="submission" date="2024-07" db="EMBL/GenBank/DDBJ databases">
        <title>Section-level genome sequencing and comparative genomics of Aspergillus sections Usti and Cavernicolus.</title>
        <authorList>
            <consortium name="Lawrence Berkeley National Laboratory"/>
            <person name="Nybo J.L."/>
            <person name="Vesth T.C."/>
            <person name="Theobald S."/>
            <person name="Frisvad J.C."/>
            <person name="Larsen T.O."/>
            <person name="Kjaerboelling I."/>
            <person name="Rothschild-Mancinelli K."/>
            <person name="Lyhne E.K."/>
            <person name="Kogle M.E."/>
            <person name="Barry K."/>
            <person name="Clum A."/>
            <person name="Na H."/>
            <person name="Ledsgaard L."/>
            <person name="Lin J."/>
            <person name="Lipzen A."/>
            <person name="Kuo A."/>
            <person name="Riley R."/>
            <person name="Mondo S."/>
            <person name="LaButti K."/>
            <person name="Haridas S."/>
            <person name="Pangalinan J."/>
            <person name="Salamov A.A."/>
            <person name="Simmons B.A."/>
            <person name="Magnuson J.K."/>
            <person name="Chen J."/>
            <person name="Drula E."/>
            <person name="Henrissat B."/>
            <person name="Wiebenga A."/>
            <person name="Lubbers R.J."/>
            <person name="Gomes A.C."/>
            <person name="Makela M.R."/>
            <person name="Stajich J."/>
            <person name="Grigoriev I.V."/>
            <person name="Mortensen U.H."/>
            <person name="De vries R.P."/>
            <person name="Baker S.E."/>
            <person name="Andersen M.R."/>
        </authorList>
    </citation>
    <scope>NUCLEOTIDE SEQUENCE [LARGE SCALE GENOMIC DNA]</scope>
    <source>
        <strain evidence="8 9">CBS 600.67</strain>
    </source>
</reference>
<evidence type="ECO:0000256" key="1">
    <source>
        <dbReference type="ARBA" id="ARBA00022723"/>
    </source>
</evidence>
<accession>A0ABR4IVA4</accession>
<feature type="region of interest" description="Disordered" evidence="6">
    <location>
        <begin position="126"/>
        <end position="145"/>
    </location>
</feature>
<keyword evidence="3" id="KW-0238">DNA-binding</keyword>
<dbReference type="Gene3D" id="4.10.240.10">
    <property type="entry name" value="Zn(2)-C6 fungal-type DNA-binding domain"/>
    <property type="match status" value="1"/>
</dbReference>
<evidence type="ECO:0000256" key="2">
    <source>
        <dbReference type="ARBA" id="ARBA00023015"/>
    </source>
</evidence>
<evidence type="ECO:0000313" key="8">
    <source>
        <dbReference type="EMBL" id="KAL2831700.1"/>
    </source>
</evidence>
<dbReference type="PROSITE" id="PS50048">
    <property type="entry name" value="ZN2_CY6_FUNGAL_2"/>
    <property type="match status" value="1"/>
</dbReference>
<comment type="caution">
    <text evidence="8">The sequence shown here is derived from an EMBL/GenBank/DDBJ whole genome shotgun (WGS) entry which is preliminary data.</text>
</comment>
<dbReference type="InterPro" id="IPR050675">
    <property type="entry name" value="OAF3"/>
</dbReference>
<feature type="compositionally biased region" description="Polar residues" evidence="6">
    <location>
        <begin position="130"/>
        <end position="143"/>
    </location>
</feature>
<gene>
    <name evidence="8" type="ORF">BDW59DRAFT_139854</name>
</gene>
<name>A0ABR4IVA4_9EURO</name>